<dbReference type="AlphaFoldDB" id="A0A814D2Q0"/>
<protein>
    <submittedName>
        <fullName evidence="1">Uncharacterized protein</fullName>
    </submittedName>
</protein>
<comment type="caution">
    <text evidence="1">The sequence shown here is derived from an EMBL/GenBank/DDBJ whole genome shotgun (WGS) entry which is preliminary data.</text>
</comment>
<dbReference type="Proteomes" id="UP000663832">
    <property type="component" value="Unassembled WGS sequence"/>
</dbReference>
<sequence length="93" mass="10559">MNNKFCSKSTTQRTRDCMRQYRLARKESEVFRVLRNNEHKDEDDDFMDISNSLDPVAGDISDNDAVVMIDQAVSLSSSSLTLSSDAELYDEAD</sequence>
<reference evidence="1" key="1">
    <citation type="submission" date="2021-02" db="EMBL/GenBank/DDBJ databases">
        <authorList>
            <person name="Nowell W R."/>
        </authorList>
    </citation>
    <scope>NUCLEOTIDE SEQUENCE</scope>
</reference>
<organism evidence="1 2">
    <name type="scientific">Adineta steineri</name>
    <dbReference type="NCBI Taxonomy" id="433720"/>
    <lineage>
        <taxon>Eukaryota</taxon>
        <taxon>Metazoa</taxon>
        <taxon>Spiralia</taxon>
        <taxon>Gnathifera</taxon>
        <taxon>Rotifera</taxon>
        <taxon>Eurotatoria</taxon>
        <taxon>Bdelloidea</taxon>
        <taxon>Adinetida</taxon>
        <taxon>Adinetidae</taxon>
        <taxon>Adineta</taxon>
    </lineage>
</organism>
<evidence type="ECO:0000313" key="2">
    <source>
        <dbReference type="Proteomes" id="UP000663832"/>
    </source>
</evidence>
<dbReference type="OrthoDB" id="10622818at2759"/>
<evidence type="ECO:0000313" key="1">
    <source>
        <dbReference type="EMBL" id="CAF0948668.1"/>
    </source>
</evidence>
<gene>
    <name evidence="1" type="ORF">QVE165_LOCUS12083</name>
</gene>
<keyword evidence="2" id="KW-1185">Reference proteome</keyword>
<accession>A0A814D2Q0</accession>
<name>A0A814D2Q0_9BILA</name>
<dbReference type="EMBL" id="CAJNOM010000059">
    <property type="protein sequence ID" value="CAF0948668.1"/>
    <property type="molecule type" value="Genomic_DNA"/>
</dbReference>
<proteinExistence type="predicted"/>